<dbReference type="Pfam" id="PF05524">
    <property type="entry name" value="PEP-utilisers_N"/>
    <property type="match status" value="1"/>
</dbReference>
<dbReference type="PROSITE" id="PS51350">
    <property type="entry name" value="PTS_HPR_DOM"/>
    <property type="match status" value="1"/>
</dbReference>
<dbReference type="CDD" id="cd00367">
    <property type="entry name" value="PTS-HPr_like"/>
    <property type="match status" value="1"/>
</dbReference>
<dbReference type="AlphaFoldDB" id="A0A0U1HWN2"/>
<evidence type="ECO:0000259" key="7">
    <source>
        <dbReference type="PROSITE" id="PS51096"/>
    </source>
</evidence>
<evidence type="ECO:0000259" key="8">
    <source>
        <dbReference type="PROSITE" id="PS51350"/>
    </source>
</evidence>
<dbReference type="STRING" id="29485.CH64_3173"/>
<comment type="similarity">
    <text evidence="3">Belongs to the PEP-utilizing enzyme family.</text>
</comment>
<evidence type="ECO:0000256" key="2">
    <source>
        <dbReference type="ARBA" id="ARBA00002788"/>
    </source>
</evidence>
<evidence type="ECO:0000313" key="10">
    <source>
        <dbReference type="EMBL" id="CQI95509.1"/>
    </source>
</evidence>
<name>A0A0U1HWN2_YERRO</name>
<comment type="subunit">
    <text evidence="6">Homodimer. The dihydroxyacetone kinase complex is composed of a homodimer of DhaM, a homodimer of DhaK and the subunit DhaL.</text>
</comment>
<evidence type="ECO:0000256" key="4">
    <source>
        <dbReference type="ARBA" id="ARBA00012095"/>
    </source>
</evidence>
<feature type="domain" description="HPr" evidence="8">
    <location>
        <begin position="155"/>
        <end position="242"/>
    </location>
</feature>
<sequence>MVNLVVVSHSALLAQGVAELAQQMTQGGCQLVVAAGIDDPENPIGTDAIKVMEAIESVYSPSGVLVLMDLGSAVLSAETALELLGPEIAQNVRLSAAPLVEGTLAAVVAASAGASLADVDAEAMGAILAKATQLGEGISAPEAGGGAGVTVAPDAQSVSWVVRNPNGLHVRPAAKLVEVLAPFAADLLLEKKGQCVNPRSLNQLAILQVRKGDTIRLLASGAQAGEALDAFMQLAQQHFGESVTTSSDSGFTGVMVPRGAISAAVFQWHPVMPVFLPQTINVEQVGDQQQRLHQALAQTTADLMHLAQQAEQQISIDAADIFNAHAMLIDDEELQAAMDNRIAQQLVCAESALQDELMAMVADYLALDDDYLRVRELDIRDILHRTLGHLTGFPPEPFSPAVSHEILLLAEELLPSQMVGLNPQQVKGICLSQGHIMSHSAILAKEMDIPMLVGVLGCIEASHNGQQAVLDTAIGELKLQ</sequence>
<dbReference type="InterPro" id="IPR036637">
    <property type="entry name" value="Phosphohistidine_dom_sf"/>
</dbReference>
<comment type="function">
    <text evidence="2">Component of the dihydroxyacetone kinase complex, which is responsible for the phosphoenolpyruvate (PEP)-dependent phosphorylation of dihydroxyacetone. DhaM serves as the phosphoryl donor. Is phosphorylated by phosphoenolpyruvate in an EI- and HPr-dependent reaction, and a phosphorelay system on histidine residues finally leads to phosphoryl transfer to DhaL and dihydroxyacetone.</text>
</comment>
<dbReference type="NCBIfam" id="TIGR02364">
    <property type="entry name" value="dha_pts"/>
    <property type="match status" value="1"/>
</dbReference>
<dbReference type="InterPro" id="IPR036662">
    <property type="entry name" value="PTS_EIIA_man-typ_sf"/>
</dbReference>
<dbReference type="RefSeq" id="WP_004716330.1">
    <property type="nucleotide sequence ID" value="NZ_CABIHO010000115.1"/>
</dbReference>
<dbReference type="PRINTS" id="PR00107">
    <property type="entry name" value="PHOSPHOCPHPR"/>
</dbReference>
<dbReference type="InterPro" id="IPR012844">
    <property type="entry name" value="DhaM_N"/>
</dbReference>
<dbReference type="InterPro" id="IPR001020">
    <property type="entry name" value="PTS_HPr_His_P_site"/>
</dbReference>
<dbReference type="Pfam" id="PF03610">
    <property type="entry name" value="EIIA-man"/>
    <property type="match status" value="1"/>
</dbReference>
<dbReference type="KEGG" id="yro:CH64_3173"/>
<dbReference type="GO" id="GO:0016020">
    <property type="term" value="C:membrane"/>
    <property type="evidence" value="ECO:0007669"/>
    <property type="project" value="InterPro"/>
</dbReference>
<dbReference type="SUPFAM" id="SSF53062">
    <property type="entry name" value="PTS system fructose IIA component-like"/>
    <property type="match status" value="1"/>
</dbReference>
<dbReference type="NCBIfam" id="NF008478">
    <property type="entry name" value="PRK11377.1"/>
    <property type="match status" value="1"/>
</dbReference>
<dbReference type="Gene3D" id="1.10.274.10">
    <property type="entry name" value="PtsI, HPr-binding domain"/>
    <property type="match status" value="1"/>
</dbReference>
<gene>
    <name evidence="10" type="primary">dhaM</name>
    <name evidence="9" type="ORF">CH64_3173</name>
    <name evidence="10" type="ORF">ERS008555_03418</name>
</gene>
<dbReference type="InterPro" id="IPR008731">
    <property type="entry name" value="PTS_EIN"/>
</dbReference>
<dbReference type="GO" id="GO:0019563">
    <property type="term" value="P:glycerol catabolic process"/>
    <property type="evidence" value="ECO:0007669"/>
    <property type="project" value="InterPro"/>
</dbReference>
<organism evidence="10 12">
    <name type="scientific">Yersinia rohdei</name>
    <dbReference type="NCBI Taxonomy" id="29485"/>
    <lineage>
        <taxon>Bacteria</taxon>
        <taxon>Pseudomonadati</taxon>
        <taxon>Pseudomonadota</taxon>
        <taxon>Gammaproteobacteria</taxon>
        <taxon>Enterobacterales</taxon>
        <taxon>Yersiniaceae</taxon>
        <taxon>Yersinia</taxon>
    </lineage>
</organism>
<evidence type="ECO:0000256" key="5">
    <source>
        <dbReference type="ARBA" id="ARBA00022679"/>
    </source>
</evidence>
<dbReference type="InterPro" id="IPR008279">
    <property type="entry name" value="PEP-util_enz_mobile_dom"/>
</dbReference>
<dbReference type="PROSITE" id="PS00369">
    <property type="entry name" value="PTS_HPR_HIS"/>
    <property type="match status" value="1"/>
</dbReference>
<dbReference type="InterPro" id="IPR004701">
    <property type="entry name" value="PTS_EIIA_man-typ"/>
</dbReference>
<dbReference type="Gene3D" id="3.30.1340.10">
    <property type="entry name" value="HPr-like"/>
    <property type="match status" value="1"/>
</dbReference>
<dbReference type="EMBL" id="CP009787">
    <property type="protein sequence ID" value="AJJ12239.1"/>
    <property type="molecule type" value="Genomic_DNA"/>
</dbReference>
<evidence type="ECO:0000256" key="3">
    <source>
        <dbReference type="ARBA" id="ARBA00007837"/>
    </source>
</evidence>
<dbReference type="InterPro" id="IPR039643">
    <property type="entry name" value="DhaM"/>
</dbReference>
<dbReference type="Gene3D" id="3.50.30.10">
    <property type="entry name" value="Phosphohistidine domain"/>
    <property type="match status" value="1"/>
</dbReference>
<dbReference type="GO" id="GO:0047324">
    <property type="term" value="F:phosphoenolpyruvate-glycerone phosphotransferase activity"/>
    <property type="evidence" value="ECO:0007669"/>
    <property type="project" value="UniProtKB-EC"/>
</dbReference>
<dbReference type="GeneID" id="45568449"/>
<dbReference type="EMBL" id="CTKE01000020">
    <property type="protein sequence ID" value="CQI95509.1"/>
    <property type="molecule type" value="Genomic_DNA"/>
</dbReference>
<feature type="domain" description="PTS EIIA type-4" evidence="7">
    <location>
        <begin position="1"/>
        <end position="134"/>
    </location>
</feature>
<comment type="catalytic activity">
    <reaction evidence="1">
        <text>dihydroxyacetone + phosphoenolpyruvate = dihydroxyacetone phosphate + pyruvate</text>
        <dbReference type="Rhea" id="RHEA:18381"/>
        <dbReference type="ChEBI" id="CHEBI:15361"/>
        <dbReference type="ChEBI" id="CHEBI:16016"/>
        <dbReference type="ChEBI" id="CHEBI:57642"/>
        <dbReference type="ChEBI" id="CHEBI:58702"/>
        <dbReference type="EC" id="2.7.1.121"/>
    </reaction>
</comment>
<dbReference type="Proteomes" id="UP000042054">
    <property type="component" value="Unassembled WGS sequence"/>
</dbReference>
<dbReference type="Proteomes" id="UP000031914">
    <property type="component" value="Chromosome"/>
</dbReference>
<proteinExistence type="inferred from homology"/>
<accession>A0A0U1HWN2</accession>
<dbReference type="EC" id="2.7.1.121" evidence="4"/>
<dbReference type="Pfam" id="PF00391">
    <property type="entry name" value="PEP-utilizers"/>
    <property type="match status" value="1"/>
</dbReference>
<evidence type="ECO:0000256" key="1">
    <source>
        <dbReference type="ARBA" id="ARBA00001113"/>
    </source>
</evidence>
<keyword evidence="10" id="KW-0418">Kinase</keyword>
<evidence type="ECO:0000313" key="11">
    <source>
        <dbReference type="Proteomes" id="UP000031914"/>
    </source>
</evidence>
<dbReference type="InterPro" id="IPR036618">
    <property type="entry name" value="PtsI_HPr-bd_sf"/>
</dbReference>
<dbReference type="GO" id="GO:0009401">
    <property type="term" value="P:phosphoenolpyruvate-dependent sugar phosphotransferase system"/>
    <property type="evidence" value="ECO:0007669"/>
    <property type="project" value="InterPro"/>
</dbReference>
<dbReference type="PANTHER" id="PTHR38594">
    <property type="entry name" value="PEP-DEPENDENT DIHYDROXYACETONE KINASE, PHOSPHORYL DONOR SUBUNIT DHAM"/>
    <property type="match status" value="1"/>
</dbReference>
<evidence type="ECO:0000313" key="12">
    <source>
        <dbReference type="Proteomes" id="UP000042054"/>
    </source>
</evidence>
<dbReference type="SUPFAM" id="SSF55594">
    <property type="entry name" value="HPr-like"/>
    <property type="match status" value="1"/>
</dbReference>
<reference evidence="9 11" key="1">
    <citation type="journal article" date="2015" name="Genome Announc.">
        <title>Thirty-Two Complete Genome Assemblies of Nine Yersinia Species, Including Y. pestis, Y. pseudotuberculosis, and Y. enterocolitica.</title>
        <authorList>
            <person name="Johnson S.L."/>
            <person name="Daligault H.E."/>
            <person name="Davenport K.W."/>
            <person name="Jaissle J."/>
            <person name="Frey K.G."/>
            <person name="Ladner J.T."/>
            <person name="Broomall S.M."/>
            <person name="Bishop-Lilly K.A."/>
            <person name="Bruce D.C."/>
            <person name="Coyne S.R."/>
            <person name="Gibbons H.S."/>
            <person name="Lo C.C."/>
            <person name="Munk A.C."/>
            <person name="Rosenzweig C.N."/>
            <person name="Koroleva G.I."/>
            <person name="Palacios G.F."/>
            <person name="Redden C.L."/>
            <person name="Xu Y."/>
            <person name="Minogue T.D."/>
            <person name="Chain P.S."/>
        </authorList>
    </citation>
    <scope>NUCLEOTIDE SEQUENCE [LARGE SCALE GENOMIC DNA]</scope>
    <source>
        <strain evidence="9 11">YRA</strain>
    </source>
</reference>
<reference evidence="10 12" key="2">
    <citation type="submission" date="2015-03" db="EMBL/GenBank/DDBJ databases">
        <authorList>
            <person name="Murphy D."/>
        </authorList>
    </citation>
    <scope>NUCLEOTIDE SEQUENCE [LARGE SCALE GENOMIC DNA]</scope>
    <source>
        <strain evidence="10 12">68/02</strain>
    </source>
</reference>
<keyword evidence="5" id="KW-0808">Transferase</keyword>
<evidence type="ECO:0000256" key="6">
    <source>
        <dbReference type="ARBA" id="ARBA00046577"/>
    </source>
</evidence>
<dbReference type="InterPro" id="IPR035895">
    <property type="entry name" value="HPr-like_sf"/>
</dbReference>
<dbReference type="SUPFAM" id="SSF52009">
    <property type="entry name" value="Phosphohistidine domain"/>
    <property type="match status" value="1"/>
</dbReference>
<dbReference type="Gene3D" id="3.40.50.510">
    <property type="entry name" value="Phosphotransferase system, mannose-type IIA component"/>
    <property type="match status" value="1"/>
</dbReference>
<protein>
    <recommendedName>
        <fullName evidence="4">phosphoenolpyruvate--glycerone phosphotransferase</fullName>
        <ecNumber evidence="4">2.7.1.121</ecNumber>
    </recommendedName>
</protein>
<dbReference type="NCBIfam" id="TIGR01003">
    <property type="entry name" value="PTS_HPr_family"/>
    <property type="match status" value="1"/>
</dbReference>
<dbReference type="Pfam" id="PF00381">
    <property type="entry name" value="PTS-HPr"/>
    <property type="match status" value="1"/>
</dbReference>
<dbReference type="PANTHER" id="PTHR38594:SF1">
    <property type="entry name" value="PEP-DEPENDENT DIHYDROXYACETONE KINASE, PHOSPHORYL DONOR SUBUNIT DHAM"/>
    <property type="match status" value="1"/>
</dbReference>
<dbReference type="SUPFAM" id="SSF47831">
    <property type="entry name" value="Enzyme I of the PEP:sugar phosphotransferase system HPr-binding (sub)domain"/>
    <property type="match status" value="1"/>
</dbReference>
<dbReference type="OrthoDB" id="7065393at2"/>
<keyword evidence="11" id="KW-1185">Reference proteome</keyword>
<dbReference type="InterPro" id="IPR000032">
    <property type="entry name" value="HPr-like"/>
</dbReference>
<evidence type="ECO:0000313" key="9">
    <source>
        <dbReference type="EMBL" id="AJJ12239.1"/>
    </source>
</evidence>
<dbReference type="PROSITE" id="PS51096">
    <property type="entry name" value="PTS_EIIA_TYPE_4"/>
    <property type="match status" value="1"/>
</dbReference>